<evidence type="ECO:0000313" key="1">
    <source>
        <dbReference type="EMBL" id="CAR40194.1"/>
    </source>
</evidence>
<dbReference type="EMBL" id="FM201586">
    <property type="protein sequence ID" value="CAR40194.1"/>
    <property type="molecule type" value="mRNA"/>
</dbReference>
<dbReference type="AlphaFoldDB" id="B9W4B0"/>
<reference evidence="1" key="1">
    <citation type="journal article" date="2009" name="Science">
        <title>Polydnaviruses of Braconid Wasps Derive from an Ancestral Nudivirus.</title>
        <authorList>
            <person name="Bezier A."/>
            <person name="Annaheim M."/>
            <person name="Herbiniere J."/>
            <person name="Wetterwald C."/>
            <person name="Gyapay G."/>
            <person name="Bernard-Samain S."/>
            <person name="Wincker P."/>
            <person name="Roditi I."/>
            <person name="Heller M."/>
            <person name="Belgahzi M."/>
            <person name="Pfister-Wilhem R."/>
            <person name="Periquet G."/>
            <person name="Dupuy C."/>
            <person name="Huguet E."/>
            <person name="Volkoff A.N."/>
            <person name="Lanzrein B."/>
            <person name="Drezen J.M."/>
        </authorList>
    </citation>
    <scope>NUCLEOTIDE SEQUENCE</scope>
    <source>
        <tissue evidence="1">Ovary</tissue>
    </source>
</reference>
<sequence length="372" mass="42457">MYIIKIIAVFSIFIILYCSALRISTSEYYEYYNDLKERVKNKQLAQLMNGQLMDNLPNINLFVNNHHDSDLMKCTSTNALFLRDVPDNLTEADVVTNNHSYDSQCQKICKSGSAKALVITDVEKQEVYMNNTRLNPGIWCVGDRPQCNLRTTYAVITASGDIVCRSKFPDLFGGPTGDKVIACNNHQYYNRNNKLIDNRTGQPVDPKTVYIDKNKPMSEQFTCEFGRDDYGNYYIKHPLNPFHPFRNPCAVKLTNTDLKASDMFNPETGECDCTKLGSIELRNALADNKRSTCTGCRNEFQADVKMLQIESECFNMNDPAVDARHKLPCFPDKIKSNFVRCDLIKLGMQPMEKFVDSRNKLIEFEGQIRADA</sequence>
<protein>
    <submittedName>
        <fullName evidence="1">Putative per os infectivity factor PIF-2</fullName>
    </submittedName>
</protein>
<gene>
    <name evidence="1" type="primary">pif-2</name>
</gene>
<accession>B9W4B0</accession>
<name>B9W4B0_9HYME</name>
<organism evidence="1">
    <name type="scientific">Chelonus inanitus</name>
    <dbReference type="NCBI Taxonomy" id="49201"/>
    <lineage>
        <taxon>Eukaryota</taxon>
        <taxon>Metazoa</taxon>
        <taxon>Ecdysozoa</taxon>
        <taxon>Arthropoda</taxon>
        <taxon>Hexapoda</taxon>
        <taxon>Insecta</taxon>
        <taxon>Pterygota</taxon>
        <taxon>Neoptera</taxon>
        <taxon>Endopterygota</taxon>
        <taxon>Hymenoptera</taxon>
        <taxon>Apocrita</taxon>
        <taxon>Ichneumonoidea</taxon>
        <taxon>Braconidae</taxon>
        <taxon>Cheloninae</taxon>
        <taxon>Chelonus</taxon>
    </lineage>
</organism>
<proteinExistence type="evidence at transcript level"/>
<dbReference type="Pfam" id="PF04631">
    <property type="entry name" value="PIF2"/>
    <property type="match status" value="1"/>
</dbReference>
<dbReference type="InterPro" id="IPR006725">
    <property type="entry name" value="PIF2"/>
</dbReference>